<evidence type="ECO:0000313" key="3">
    <source>
        <dbReference type="Proteomes" id="UP000625711"/>
    </source>
</evidence>
<feature type="region of interest" description="Disordered" evidence="1">
    <location>
        <begin position="1"/>
        <end position="44"/>
    </location>
</feature>
<evidence type="ECO:0000256" key="1">
    <source>
        <dbReference type="SAM" id="MobiDB-lite"/>
    </source>
</evidence>
<evidence type="ECO:0000313" key="2">
    <source>
        <dbReference type="EMBL" id="KAF7280217.1"/>
    </source>
</evidence>
<accession>A0A834IFA0</accession>
<comment type="caution">
    <text evidence="2">The sequence shown here is derived from an EMBL/GenBank/DDBJ whole genome shotgun (WGS) entry which is preliminary data.</text>
</comment>
<name>A0A834IFA0_RHYFE</name>
<feature type="non-terminal residue" evidence="2">
    <location>
        <position position="1"/>
    </location>
</feature>
<dbReference type="Proteomes" id="UP000625711">
    <property type="component" value="Unassembled WGS sequence"/>
</dbReference>
<proteinExistence type="predicted"/>
<dbReference type="AlphaFoldDB" id="A0A834IFA0"/>
<reference evidence="2" key="1">
    <citation type="submission" date="2020-08" db="EMBL/GenBank/DDBJ databases">
        <title>Genome sequencing and assembly of the red palm weevil Rhynchophorus ferrugineus.</title>
        <authorList>
            <person name="Dias G.B."/>
            <person name="Bergman C.M."/>
            <person name="Manee M."/>
        </authorList>
    </citation>
    <scope>NUCLEOTIDE SEQUENCE</scope>
    <source>
        <strain evidence="2">AA-2017</strain>
        <tissue evidence="2">Whole larva</tissue>
    </source>
</reference>
<organism evidence="2 3">
    <name type="scientific">Rhynchophorus ferrugineus</name>
    <name type="common">Red palm weevil</name>
    <name type="synonym">Curculio ferrugineus</name>
    <dbReference type="NCBI Taxonomy" id="354439"/>
    <lineage>
        <taxon>Eukaryota</taxon>
        <taxon>Metazoa</taxon>
        <taxon>Ecdysozoa</taxon>
        <taxon>Arthropoda</taxon>
        <taxon>Hexapoda</taxon>
        <taxon>Insecta</taxon>
        <taxon>Pterygota</taxon>
        <taxon>Neoptera</taxon>
        <taxon>Endopterygota</taxon>
        <taxon>Coleoptera</taxon>
        <taxon>Polyphaga</taxon>
        <taxon>Cucujiformia</taxon>
        <taxon>Curculionidae</taxon>
        <taxon>Dryophthorinae</taxon>
        <taxon>Rhynchophorus</taxon>
    </lineage>
</organism>
<sequence>KNTSRNYHSQPPYHHRHHRNLSKPSGSTGRPPRKRRPSPRAAPASAICLPPRQLMQLTCSPFRAAPALLPNCFISHKSSLLISKERVAKPRKAFYSIRAAGALILDERPFFGRIEGRKRGARAMGGWAAKEDLPSLVLRRVTTNYKLREVNFSLSEFKADAF</sequence>
<dbReference type="EMBL" id="JAACXV010000311">
    <property type="protein sequence ID" value="KAF7280217.1"/>
    <property type="molecule type" value="Genomic_DNA"/>
</dbReference>
<gene>
    <name evidence="2" type="ORF">GWI33_006262</name>
</gene>
<protein>
    <submittedName>
        <fullName evidence="2">Uncharacterized protein</fullName>
    </submittedName>
</protein>
<keyword evidence="3" id="KW-1185">Reference proteome</keyword>